<feature type="compositionally biased region" description="Polar residues" evidence="1">
    <location>
        <begin position="33"/>
        <end position="42"/>
    </location>
</feature>
<comment type="caution">
    <text evidence="2">The sequence shown here is derived from an EMBL/GenBank/DDBJ whole genome shotgun (WGS) entry which is preliminary data.</text>
</comment>
<name>A0A4Z1FQ22_9HELO</name>
<evidence type="ECO:0000313" key="2">
    <source>
        <dbReference type="EMBL" id="TGO23757.1"/>
    </source>
</evidence>
<dbReference type="Proteomes" id="UP000297910">
    <property type="component" value="Unassembled WGS sequence"/>
</dbReference>
<organism evidence="2 3">
    <name type="scientific">Botrytis paeoniae</name>
    <dbReference type="NCBI Taxonomy" id="278948"/>
    <lineage>
        <taxon>Eukaryota</taxon>
        <taxon>Fungi</taxon>
        <taxon>Dikarya</taxon>
        <taxon>Ascomycota</taxon>
        <taxon>Pezizomycotina</taxon>
        <taxon>Leotiomycetes</taxon>
        <taxon>Helotiales</taxon>
        <taxon>Sclerotiniaceae</taxon>
        <taxon>Botrytis</taxon>
    </lineage>
</organism>
<accession>A0A4Z1FQ22</accession>
<proteinExistence type="predicted"/>
<evidence type="ECO:0000256" key="1">
    <source>
        <dbReference type="SAM" id="MobiDB-lite"/>
    </source>
</evidence>
<evidence type="ECO:0000313" key="3">
    <source>
        <dbReference type="Proteomes" id="UP000297910"/>
    </source>
</evidence>
<feature type="region of interest" description="Disordered" evidence="1">
    <location>
        <begin position="1"/>
        <end position="57"/>
    </location>
</feature>
<protein>
    <submittedName>
        <fullName evidence="2">Uncharacterized protein</fullName>
    </submittedName>
</protein>
<dbReference type="AlphaFoldDB" id="A0A4Z1FQ22"/>
<gene>
    <name evidence="2" type="ORF">BPAE_0122g00130</name>
</gene>
<feature type="compositionally biased region" description="Basic and acidic residues" evidence="1">
    <location>
        <begin position="45"/>
        <end position="57"/>
    </location>
</feature>
<keyword evidence="3" id="KW-1185">Reference proteome</keyword>
<dbReference type="EMBL" id="PQXI01000122">
    <property type="protein sequence ID" value="TGO23757.1"/>
    <property type="molecule type" value="Genomic_DNA"/>
</dbReference>
<sequence length="151" mass="16762">MTDSNFSNPKEEQTASGAVGNNKDRCSDAANAPQKSPQTPQSGPVEKEKPAKVRLEEDIAHHRSALYYGPDDPNARFWGILATSHRNRSVNRAELETYLTENEMRKRNTLSNVSSGERLGKASFGADSLHLPEPDIRPTSFRHNSVTIMEV</sequence>
<reference evidence="2 3" key="1">
    <citation type="submission" date="2017-12" db="EMBL/GenBank/DDBJ databases">
        <title>Comparative genomics of Botrytis spp.</title>
        <authorList>
            <person name="Valero-Jimenez C.A."/>
            <person name="Tapia P."/>
            <person name="Veloso J."/>
            <person name="Silva-Moreno E."/>
            <person name="Staats M."/>
            <person name="Valdes J.H."/>
            <person name="Van Kan J.A.L."/>
        </authorList>
    </citation>
    <scope>NUCLEOTIDE SEQUENCE [LARGE SCALE GENOMIC DNA]</scope>
    <source>
        <strain evidence="2 3">Bp0003</strain>
    </source>
</reference>